<dbReference type="EMBL" id="LSYV01000954">
    <property type="protein sequence ID" value="KXZ41026.1"/>
    <property type="molecule type" value="Genomic_DNA"/>
</dbReference>
<reference evidence="3" key="1">
    <citation type="journal article" date="2016" name="Nat. Commun.">
        <title>The Gonium pectorale genome demonstrates co-option of cell cycle regulation during the evolution of multicellularity.</title>
        <authorList>
            <person name="Hanschen E.R."/>
            <person name="Marriage T.N."/>
            <person name="Ferris P.J."/>
            <person name="Hamaji T."/>
            <person name="Toyoda A."/>
            <person name="Fujiyama A."/>
            <person name="Neme R."/>
            <person name="Noguchi H."/>
            <person name="Minakuchi Y."/>
            <person name="Suzuki M."/>
            <person name="Kawai-Toyooka H."/>
            <person name="Smith D.R."/>
            <person name="Sparks H."/>
            <person name="Anderson J."/>
            <person name="Bakaric R."/>
            <person name="Luria V."/>
            <person name="Karger A."/>
            <person name="Kirschner M.W."/>
            <person name="Durand P.M."/>
            <person name="Michod R.E."/>
            <person name="Nozaki H."/>
            <person name="Olson B.J."/>
        </authorList>
    </citation>
    <scope>NUCLEOTIDE SEQUENCE [LARGE SCALE GENOMIC DNA]</scope>
    <source>
        <strain evidence="3">NIES-2863</strain>
    </source>
</reference>
<keyword evidence="3" id="KW-1185">Reference proteome</keyword>
<evidence type="ECO:0000313" key="3">
    <source>
        <dbReference type="Proteomes" id="UP000075714"/>
    </source>
</evidence>
<sequence length="64" mass="7021">MNDNGAGAGDPDRPNEAAAAPRRPTKEYLIAQGFEESLAVFLADNEDFDLPADVECLRKQKRKS</sequence>
<feature type="region of interest" description="Disordered" evidence="1">
    <location>
        <begin position="1"/>
        <end position="24"/>
    </location>
</feature>
<protein>
    <submittedName>
        <fullName evidence="2">Uncharacterized protein</fullName>
    </submittedName>
</protein>
<evidence type="ECO:0000313" key="2">
    <source>
        <dbReference type="EMBL" id="KXZ41026.1"/>
    </source>
</evidence>
<proteinExistence type="predicted"/>
<name>A0A150FTW2_GONPE</name>
<accession>A0A150FTW2</accession>
<gene>
    <name evidence="2" type="ORF">GPECTOR_958g221</name>
</gene>
<organism evidence="2 3">
    <name type="scientific">Gonium pectorale</name>
    <name type="common">Green alga</name>
    <dbReference type="NCBI Taxonomy" id="33097"/>
    <lineage>
        <taxon>Eukaryota</taxon>
        <taxon>Viridiplantae</taxon>
        <taxon>Chlorophyta</taxon>
        <taxon>core chlorophytes</taxon>
        <taxon>Chlorophyceae</taxon>
        <taxon>CS clade</taxon>
        <taxon>Chlamydomonadales</taxon>
        <taxon>Volvocaceae</taxon>
        <taxon>Gonium</taxon>
    </lineage>
</organism>
<evidence type="ECO:0000256" key="1">
    <source>
        <dbReference type="SAM" id="MobiDB-lite"/>
    </source>
</evidence>
<dbReference type="AlphaFoldDB" id="A0A150FTW2"/>
<comment type="caution">
    <text evidence="2">The sequence shown here is derived from an EMBL/GenBank/DDBJ whole genome shotgun (WGS) entry which is preliminary data.</text>
</comment>
<dbReference type="Proteomes" id="UP000075714">
    <property type="component" value="Unassembled WGS sequence"/>
</dbReference>